<feature type="compositionally biased region" description="Basic and acidic residues" evidence="10">
    <location>
        <begin position="205"/>
        <end position="219"/>
    </location>
</feature>
<feature type="compositionally biased region" description="Basic and acidic residues" evidence="10">
    <location>
        <begin position="226"/>
        <end position="240"/>
    </location>
</feature>
<dbReference type="GO" id="GO:0006952">
    <property type="term" value="P:defense response"/>
    <property type="evidence" value="ECO:0007669"/>
    <property type="project" value="UniProtKB-KW"/>
</dbReference>
<evidence type="ECO:0000256" key="1">
    <source>
        <dbReference type="ARBA" id="ARBA00004162"/>
    </source>
</evidence>
<keyword evidence="2" id="KW-1003">Cell membrane</keyword>
<dbReference type="SUPFAM" id="SSF49764">
    <property type="entry name" value="HSP20-like chaperones"/>
    <property type="match status" value="1"/>
</dbReference>
<comment type="subcellular location">
    <subcellularLocation>
        <location evidence="1">Cell membrane</location>
        <topology evidence="1">Single-pass membrane protein</topology>
    </subcellularLocation>
</comment>
<evidence type="ECO:0000256" key="2">
    <source>
        <dbReference type="ARBA" id="ARBA00022475"/>
    </source>
</evidence>
<gene>
    <name evidence="13" type="ORF">G2W53_011170</name>
</gene>
<evidence type="ECO:0000256" key="10">
    <source>
        <dbReference type="SAM" id="MobiDB-lite"/>
    </source>
</evidence>
<feature type="transmembrane region" description="Helical" evidence="11">
    <location>
        <begin position="423"/>
        <end position="442"/>
    </location>
</feature>
<reference evidence="13" key="1">
    <citation type="submission" date="2020-09" db="EMBL/GenBank/DDBJ databases">
        <title>Genome-Enabled Discovery of Anthraquinone Biosynthesis in Senna tora.</title>
        <authorList>
            <person name="Kang S.-H."/>
            <person name="Pandey R.P."/>
            <person name="Lee C.-M."/>
            <person name="Sim J.-S."/>
            <person name="Jeong J.-T."/>
            <person name="Choi B.-S."/>
            <person name="Jung M."/>
            <person name="Ginzburg D."/>
            <person name="Zhao K."/>
            <person name="Won S.Y."/>
            <person name="Oh T.-J."/>
            <person name="Yu Y."/>
            <person name="Kim N.-H."/>
            <person name="Lee O.R."/>
            <person name="Lee T.-H."/>
            <person name="Bashyal P."/>
            <person name="Kim T.-S."/>
            <person name="Lee W.-H."/>
            <person name="Kawkins C."/>
            <person name="Kim C.-K."/>
            <person name="Kim J.S."/>
            <person name="Ahn B.O."/>
            <person name="Rhee S.Y."/>
            <person name="Sohng J.K."/>
        </authorList>
    </citation>
    <scope>NUCLEOTIDE SEQUENCE</scope>
    <source>
        <tissue evidence="13">Leaf</tissue>
    </source>
</reference>
<keyword evidence="3 11" id="KW-0812">Transmembrane</keyword>
<accession>A0A835CC65</accession>
<evidence type="ECO:0000256" key="4">
    <source>
        <dbReference type="ARBA" id="ARBA00022737"/>
    </source>
</evidence>
<comment type="caution">
    <text evidence="13">The sequence shown here is derived from an EMBL/GenBank/DDBJ whole genome shotgun (WGS) entry which is preliminary data.</text>
</comment>
<dbReference type="OrthoDB" id="1431247at2759"/>
<feature type="compositionally biased region" description="Basic and acidic residues" evidence="10">
    <location>
        <begin position="315"/>
        <end position="333"/>
    </location>
</feature>
<evidence type="ECO:0000259" key="12">
    <source>
        <dbReference type="PROSITE" id="PS01031"/>
    </source>
</evidence>
<organism evidence="13 14">
    <name type="scientific">Senna tora</name>
    <dbReference type="NCBI Taxonomy" id="362788"/>
    <lineage>
        <taxon>Eukaryota</taxon>
        <taxon>Viridiplantae</taxon>
        <taxon>Streptophyta</taxon>
        <taxon>Embryophyta</taxon>
        <taxon>Tracheophyta</taxon>
        <taxon>Spermatophyta</taxon>
        <taxon>Magnoliopsida</taxon>
        <taxon>eudicotyledons</taxon>
        <taxon>Gunneridae</taxon>
        <taxon>Pentapetalae</taxon>
        <taxon>rosids</taxon>
        <taxon>fabids</taxon>
        <taxon>Fabales</taxon>
        <taxon>Fabaceae</taxon>
        <taxon>Caesalpinioideae</taxon>
        <taxon>Cassia clade</taxon>
        <taxon>Senna</taxon>
    </lineage>
</organism>
<dbReference type="Proteomes" id="UP000634136">
    <property type="component" value="Unassembled WGS sequence"/>
</dbReference>
<feature type="domain" description="SHSP" evidence="12">
    <location>
        <begin position="8"/>
        <end position="119"/>
    </location>
</feature>
<name>A0A835CC65_9FABA</name>
<evidence type="ECO:0000256" key="3">
    <source>
        <dbReference type="ARBA" id="ARBA00022692"/>
    </source>
</evidence>
<feature type="compositionally biased region" description="Basic and acidic residues" evidence="10">
    <location>
        <begin position="119"/>
        <end position="134"/>
    </location>
</feature>
<dbReference type="EMBL" id="JAAIUW010000004">
    <property type="protein sequence ID" value="KAF7836311.1"/>
    <property type="molecule type" value="Genomic_DNA"/>
</dbReference>
<evidence type="ECO:0000256" key="6">
    <source>
        <dbReference type="ARBA" id="ARBA00022989"/>
    </source>
</evidence>
<feature type="region of interest" description="Disordered" evidence="10">
    <location>
        <begin position="99"/>
        <end position="257"/>
    </location>
</feature>
<comment type="similarity">
    <text evidence="8 9">Belongs to the small heat shock protein (HSP20) family.</text>
</comment>
<dbReference type="AlphaFoldDB" id="A0A835CC65"/>
<dbReference type="PROSITE" id="PS01031">
    <property type="entry name" value="SHSP"/>
    <property type="match status" value="1"/>
</dbReference>
<dbReference type="Pfam" id="PF00011">
    <property type="entry name" value="HSP20"/>
    <property type="match status" value="1"/>
</dbReference>
<evidence type="ECO:0000256" key="8">
    <source>
        <dbReference type="PROSITE-ProRule" id="PRU00285"/>
    </source>
</evidence>
<dbReference type="InterPro" id="IPR008978">
    <property type="entry name" value="HSP20-like_chaperone"/>
</dbReference>
<evidence type="ECO:0000313" key="13">
    <source>
        <dbReference type="EMBL" id="KAF7836311.1"/>
    </source>
</evidence>
<evidence type="ECO:0000256" key="9">
    <source>
        <dbReference type="RuleBase" id="RU003616"/>
    </source>
</evidence>
<keyword evidence="14" id="KW-1185">Reference proteome</keyword>
<dbReference type="GO" id="GO:0034605">
    <property type="term" value="P:cellular response to heat"/>
    <property type="evidence" value="ECO:0007669"/>
    <property type="project" value="TreeGrafter"/>
</dbReference>
<evidence type="ECO:0000313" key="14">
    <source>
        <dbReference type="Proteomes" id="UP000634136"/>
    </source>
</evidence>
<feature type="region of interest" description="Disordered" evidence="10">
    <location>
        <begin position="273"/>
        <end position="385"/>
    </location>
</feature>
<keyword evidence="5" id="KW-0611">Plant defense</keyword>
<dbReference type="GO" id="GO:0005886">
    <property type="term" value="C:plasma membrane"/>
    <property type="evidence" value="ECO:0007669"/>
    <property type="project" value="UniProtKB-SubCell"/>
</dbReference>
<feature type="compositionally biased region" description="Basic and acidic residues" evidence="10">
    <location>
        <begin position="162"/>
        <end position="197"/>
    </location>
</feature>
<keyword evidence="6 11" id="KW-1133">Transmembrane helix</keyword>
<feature type="compositionally biased region" description="Basic and acidic residues" evidence="10">
    <location>
        <begin position="347"/>
        <end position="369"/>
    </location>
</feature>
<dbReference type="CDD" id="cd06464">
    <property type="entry name" value="ACD_sHsps-like"/>
    <property type="match status" value="1"/>
</dbReference>
<keyword evidence="7 11" id="KW-0472">Membrane</keyword>
<evidence type="ECO:0000256" key="5">
    <source>
        <dbReference type="ARBA" id="ARBA00022821"/>
    </source>
</evidence>
<feature type="compositionally biased region" description="Basic and acidic residues" evidence="10">
    <location>
        <begin position="141"/>
        <end position="156"/>
    </location>
</feature>
<dbReference type="PANTHER" id="PTHR43670">
    <property type="entry name" value="HEAT SHOCK PROTEIN 26"/>
    <property type="match status" value="1"/>
</dbReference>
<dbReference type="Gene3D" id="2.60.40.790">
    <property type="match status" value="1"/>
</dbReference>
<evidence type="ECO:0000256" key="11">
    <source>
        <dbReference type="SAM" id="Phobius"/>
    </source>
</evidence>
<feature type="compositionally biased region" description="Polar residues" evidence="10">
    <location>
        <begin position="334"/>
        <end position="346"/>
    </location>
</feature>
<sequence>MAKPSIRPVYEDFLPDSELKESFQHHFLHIHLPGFRRDQIRITFVNFTRTLNVYGERSIDSENNKWSRFNQSYPIPPNCEVERLQAKFSDGILTITMPKKVVSHPSPGKAQDKPTIPSKPEEPKPEKQAPEEFPPKPTTARMEEPKLEKAQDRIPEKYAPARVEESKPKKAQERSPPKYTRARIEELKSEKAQERIPQKYSPTTKVEEAKPEKAQERVPQKYTPTRVEEAKPEKAQEKTPQKYTAIGLKEARDKKTVEEASTLKLLETPHEEMGLKALIPTGSIKEPRPQGEKKPEKALLKTEEEKPTLKIAPPKPKDEKKPDKGQDEIKEKTTSSSSAIPRSNQTYDKKTSEPRKPEKIMFEEKEIRTSKVGPRTPKKDETRSKEDIIGMIGKGIKQVSDSASQVVTRISEGKWKEEEKPMIVNMGAAVLVIAALGAYMSYKFASSGRD</sequence>
<evidence type="ECO:0000256" key="7">
    <source>
        <dbReference type="ARBA" id="ARBA00023136"/>
    </source>
</evidence>
<dbReference type="PANTHER" id="PTHR43670:SF121">
    <property type="entry name" value="PROTEIN RESTRICTED TEV MOVEMENT 2"/>
    <property type="match status" value="1"/>
</dbReference>
<proteinExistence type="inferred from homology"/>
<dbReference type="InterPro" id="IPR002068">
    <property type="entry name" value="A-crystallin/Hsp20_dom"/>
</dbReference>
<keyword evidence="4" id="KW-0677">Repeat</keyword>
<protein>
    <submittedName>
        <fullName evidence="13">Inactive protein RESTRICTED TEV MOVEMENT 2-like</fullName>
    </submittedName>
</protein>
<feature type="compositionally biased region" description="Basic and acidic residues" evidence="10">
    <location>
        <begin position="285"/>
        <end position="308"/>
    </location>
</feature>